<organism evidence="6 7">
    <name type="scientific">Halorhodospira halochloris</name>
    <name type="common">Ectothiorhodospira halochloris</name>
    <dbReference type="NCBI Taxonomy" id="1052"/>
    <lineage>
        <taxon>Bacteria</taxon>
        <taxon>Pseudomonadati</taxon>
        <taxon>Pseudomonadota</taxon>
        <taxon>Gammaproteobacteria</taxon>
        <taxon>Chromatiales</taxon>
        <taxon>Ectothiorhodospiraceae</taxon>
        <taxon>Halorhodospira</taxon>
    </lineage>
</organism>
<feature type="modified residue" description="4-aspartylphosphate" evidence="1">
    <location>
        <position position="65"/>
    </location>
</feature>
<evidence type="ECO:0000313" key="6">
    <source>
        <dbReference type="EMBL" id="BAU57237.2"/>
    </source>
</evidence>
<dbReference type="PROSITE" id="PS50005">
    <property type="entry name" value="TPR"/>
    <property type="match status" value="2"/>
</dbReference>
<reference evidence="6" key="1">
    <citation type="submission" date="2016-02" db="EMBL/GenBank/DDBJ databases">
        <title>Halorhodospira halochloris DSM-1059 complete genome, version 2.</title>
        <authorList>
            <person name="Tsukatani Y."/>
        </authorList>
    </citation>
    <scope>NUCLEOTIDE SEQUENCE</scope>
    <source>
        <strain evidence="6">DSM 1059</strain>
    </source>
</reference>
<gene>
    <name evidence="6" type="ORF">HH1059_05530</name>
</gene>
<evidence type="ECO:0000259" key="5">
    <source>
        <dbReference type="PROSITE" id="PS50110"/>
    </source>
</evidence>
<protein>
    <submittedName>
        <fullName evidence="6">Chemotaxis regulator-transmits chemoreceptor signals to flagelllar motor components CheY</fullName>
    </submittedName>
</protein>
<dbReference type="PANTHER" id="PTHR43228:SF1">
    <property type="entry name" value="TWO-COMPONENT RESPONSE REGULATOR ARR22"/>
    <property type="match status" value="1"/>
</dbReference>
<dbReference type="InterPro" id="IPR011006">
    <property type="entry name" value="CheY-like_superfamily"/>
</dbReference>
<name>A0A120MZK2_HALHR</name>
<feature type="region of interest" description="Disordered" evidence="4">
    <location>
        <begin position="528"/>
        <end position="547"/>
    </location>
</feature>
<dbReference type="SMART" id="SM00448">
    <property type="entry name" value="REC"/>
    <property type="match status" value="1"/>
</dbReference>
<keyword evidence="7" id="KW-1185">Reference proteome</keyword>
<proteinExistence type="predicted"/>
<evidence type="ECO:0000256" key="3">
    <source>
        <dbReference type="SAM" id="Coils"/>
    </source>
</evidence>
<dbReference type="CDD" id="cd17589">
    <property type="entry name" value="REC_TPR"/>
    <property type="match status" value="1"/>
</dbReference>
<dbReference type="Proteomes" id="UP000218890">
    <property type="component" value="Chromosome"/>
</dbReference>
<dbReference type="RefSeq" id="WP_162549323.1">
    <property type="nucleotide sequence ID" value="NZ_NRRM01000003.1"/>
</dbReference>
<accession>A0A120MZK2</accession>
<keyword evidence="3" id="KW-0175">Coiled coil</keyword>
<dbReference type="Pfam" id="PF14559">
    <property type="entry name" value="TPR_19"/>
    <property type="match status" value="1"/>
</dbReference>
<dbReference type="Pfam" id="PF00072">
    <property type="entry name" value="Response_reg"/>
    <property type="match status" value="1"/>
</dbReference>
<sequence>MGTRQMGEIDYSNKSALVVDDIPNMRSTLREMLRSIGIKNVTDVSTGERALEALDNGDFDVVLCDYNLGRGKDGQQVLEEARYRGLIRLSTVFIMVTAESAHYRVMGTVEHQPDDYLTKPLAQALLAKRIERHLLRRQGLRAIDYAVSLGAYERAIEVCDQFLAKGVGNPDELMRLKLDYCLRLARHEQAEQVCREALQSRRVAWALTGIGRVRMAQGKLAEARKQLQEALDEHPNYMEAYDLLADVLVRIDDIPQAQQLLDKALDISPNSVVRQRRLGEVARSAGDTETAERAYRRAAALGKGSVQRSHTDYAELAKIQAVRGAPEINIEQTLGDMRREARGRGEAGVEAALAEAAVYRELGREEQAAKAYAQAGDAYNNLGGNVSAKVALELGQAALTQGDTELGMATIKQAVKNHHDDEKVINQAQALLAKSGMGEEGERTIKALTQDVRDKNNRGVALARQGKLQDSVRLFEQALKELSMNVTVNLNAAQVYLMLAKQGDDSGSLLRQAESCLDRVEQLDPQNTKLHSLQGVSKRLRGQDQPY</sequence>
<dbReference type="GO" id="GO:0000160">
    <property type="term" value="P:phosphorelay signal transduction system"/>
    <property type="evidence" value="ECO:0007669"/>
    <property type="project" value="InterPro"/>
</dbReference>
<dbReference type="SUPFAM" id="SSF52172">
    <property type="entry name" value="CheY-like"/>
    <property type="match status" value="1"/>
</dbReference>
<dbReference type="AlphaFoldDB" id="A0A120MZK2"/>
<dbReference type="Gene3D" id="1.25.40.10">
    <property type="entry name" value="Tetratricopeptide repeat domain"/>
    <property type="match status" value="2"/>
</dbReference>
<feature type="repeat" description="TPR" evidence="2">
    <location>
        <begin position="204"/>
        <end position="237"/>
    </location>
</feature>
<dbReference type="SUPFAM" id="SSF48452">
    <property type="entry name" value="TPR-like"/>
    <property type="match status" value="2"/>
</dbReference>
<feature type="domain" description="Response regulatory" evidence="5">
    <location>
        <begin position="15"/>
        <end position="134"/>
    </location>
</feature>
<keyword evidence="1" id="KW-0597">Phosphoprotein</keyword>
<keyword evidence="2" id="KW-0802">TPR repeat</keyword>
<dbReference type="InterPro" id="IPR019734">
    <property type="entry name" value="TPR_rpt"/>
</dbReference>
<dbReference type="InterPro" id="IPR001789">
    <property type="entry name" value="Sig_transdc_resp-reg_receiver"/>
</dbReference>
<dbReference type="InterPro" id="IPR011990">
    <property type="entry name" value="TPR-like_helical_dom_sf"/>
</dbReference>
<evidence type="ECO:0000313" key="7">
    <source>
        <dbReference type="Proteomes" id="UP000218890"/>
    </source>
</evidence>
<dbReference type="InterPro" id="IPR052048">
    <property type="entry name" value="ST_Response_Regulator"/>
</dbReference>
<dbReference type="SMART" id="SM00028">
    <property type="entry name" value="TPR"/>
    <property type="match status" value="6"/>
</dbReference>
<feature type="repeat" description="TPR" evidence="2">
    <location>
        <begin position="238"/>
        <end position="271"/>
    </location>
</feature>
<evidence type="ECO:0000256" key="2">
    <source>
        <dbReference type="PROSITE-ProRule" id="PRU00339"/>
    </source>
</evidence>
<dbReference type="Pfam" id="PF13374">
    <property type="entry name" value="TPR_10"/>
    <property type="match status" value="1"/>
</dbReference>
<dbReference type="KEGG" id="hhk:HH1059_05530"/>
<dbReference type="EMBL" id="AP017372">
    <property type="protein sequence ID" value="BAU57237.2"/>
    <property type="molecule type" value="Genomic_DNA"/>
</dbReference>
<evidence type="ECO:0000256" key="1">
    <source>
        <dbReference type="PROSITE-ProRule" id="PRU00169"/>
    </source>
</evidence>
<feature type="coiled-coil region" evidence="3">
    <location>
        <begin position="213"/>
        <end position="240"/>
    </location>
</feature>
<dbReference type="Gene3D" id="3.40.50.2300">
    <property type="match status" value="1"/>
</dbReference>
<dbReference type="PANTHER" id="PTHR43228">
    <property type="entry name" value="TWO-COMPONENT RESPONSE REGULATOR"/>
    <property type="match status" value="1"/>
</dbReference>
<evidence type="ECO:0000256" key="4">
    <source>
        <dbReference type="SAM" id="MobiDB-lite"/>
    </source>
</evidence>
<dbReference type="PROSITE" id="PS50110">
    <property type="entry name" value="RESPONSE_REGULATORY"/>
    <property type="match status" value="1"/>
</dbReference>